<reference evidence="1 2" key="1">
    <citation type="journal article" date="2018" name="Evol. Lett.">
        <title>Horizontal gene cluster transfer increased hallucinogenic mushroom diversity.</title>
        <authorList>
            <person name="Reynolds H.T."/>
            <person name="Vijayakumar V."/>
            <person name="Gluck-Thaler E."/>
            <person name="Korotkin H.B."/>
            <person name="Matheny P.B."/>
            <person name="Slot J.C."/>
        </authorList>
    </citation>
    <scope>NUCLEOTIDE SEQUENCE [LARGE SCALE GENOMIC DNA]</scope>
    <source>
        <strain evidence="1 2">2631</strain>
    </source>
</reference>
<dbReference type="InParanoid" id="A0A409WXJ9"/>
<evidence type="ECO:0000313" key="1">
    <source>
        <dbReference type="EMBL" id="PPQ83201.1"/>
    </source>
</evidence>
<evidence type="ECO:0000313" key="2">
    <source>
        <dbReference type="Proteomes" id="UP000283269"/>
    </source>
</evidence>
<dbReference type="AlphaFoldDB" id="A0A409WXJ9"/>
<dbReference type="Proteomes" id="UP000283269">
    <property type="component" value="Unassembled WGS sequence"/>
</dbReference>
<sequence length="80" mass="9000">MAIGGGGFDSKMRCQRIATVDPTSYSTPPVDRPRESKELTKYPELSCLVPPSFNLFSRSRNRKQLTQHSIQRCCAFSTDC</sequence>
<gene>
    <name evidence="1" type="ORF">CVT25_004258</name>
</gene>
<comment type="caution">
    <text evidence="1">The sequence shown here is derived from an EMBL/GenBank/DDBJ whole genome shotgun (WGS) entry which is preliminary data.</text>
</comment>
<proteinExistence type="predicted"/>
<protein>
    <submittedName>
        <fullName evidence="1">Uncharacterized protein</fullName>
    </submittedName>
</protein>
<accession>A0A409WXJ9</accession>
<organism evidence="1 2">
    <name type="scientific">Psilocybe cyanescens</name>
    <dbReference type="NCBI Taxonomy" id="93625"/>
    <lineage>
        <taxon>Eukaryota</taxon>
        <taxon>Fungi</taxon>
        <taxon>Dikarya</taxon>
        <taxon>Basidiomycota</taxon>
        <taxon>Agaricomycotina</taxon>
        <taxon>Agaricomycetes</taxon>
        <taxon>Agaricomycetidae</taxon>
        <taxon>Agaricales</taxon>
        <taxon>Agaricineae</taxon>
        <taxon>Strophariaceae</taxon>
        <taxon>Psilocybe</taxon>
    </lineage>
</organism>
<keyword evidence="2" id="KW-1185">Reference proteome</keyword>
<name>A0A409WXJ9_PSICY</name>
<dbReference type="EMBL" id="NHYD01003034">
    <property type="protein sequence ID" value="PPQ83201.1"/>
    <property type="molecule type" value="Genomic_DNA"/>
</dbReference>